<protein>
    <submittedName>
        <fullName evidence="2">Cytochrome C</fullName>
    </submittedName>
</protein>
<accession>A0A1S9PAH0</accession>
<keyword evidence="1" id="KW-1133">Transmembrane helix</keyword>
<name>A0A1S9PAH0_9SPHI</name>
<comment type="caution">
    <text evidence="2">The sequence shown here is derived from an EMBL/GenBank/DDBJ whole genome shotgun (WGS) entry which is preliminary data.</text>
</comment>
<dbReference type="AlphaFoldDB" id="A0A1S9PAH0"/>
<feature type="transmembrane region" description="Helical" evidence="1">
    <location>
        <begin position="108"/>
        <end position="133"/>
    </location>
</feature>
<dbReference type="RefSeq" id="WP_078350433.1">
    <property type="nucleotide sequence ID" value="NZ_MBTF01000035.1"/>
</dbReference>
<keyword evidence="1" id="KW-0472">Membrane</keyword>
<dbReference type="STRING" id="1792845.BC343_13690"/>
<dbReference type="OrthoDB" id="893153at2"/>
<evidence type="ECO:0000313" key="3">
    <source>
        <dbReference type="Proteomes" id="UP000189739"/>
    </source>
</evidence>
<reference evidence="2 3" key="1">
    <citation type="submission" date="2016-07" db="EMBL/GenBank/DDBJ databases">
        <title>Genomic analysis of zinc-resistant bacterium Mucilaginibacter pedocola TBZ30.</title>
        <authorList>
            <person name="Huang J."/>
            <person name="Tang J."/>
        </authorList>
    </citation>
    <scope>NUCLEOTIDE SEQUENCE [LARGE SCALE GENOMIC DNA]</scope>
    <source>
        <strain evidence="2 3">TBZ30</strain>
    </source>
</reference>
<keyword evidence="3" id="KW-1185">Reference proteome</keyword>
<evidence type="ECO:0000313" key="2">
    <source>
        <dbReference type="EMBL" id="OOQ57827.1"/>
    </source>
</evidence>
<gene>
    <name evidence="2" type="ORF">BC343_13690</name>
</gene>
<organism evidence="2 3">
    <name type="scientific">Mucilaginibacter pedocola</name>
    <dbReference type="NCBI Taxonomy" id="1792845"/>
    <lineage>
        <taxon>Bacteria</taxon>
        <taxon>Pseudomonadati</taxon>
        <taxon>Bacteroidota</taxon>
        <taxon>Sphingobacteriia</taxon>
        <taxon>Sphingobacteriales</taxon>
        <taxon>Sphingobacteriaceae</taxon>
        <taxon>Mucilaginibacter</taxon>
    </lineage>
</organism>
<dbReference type="EMBL" id="MBTF01000035">
    <property type="protein sequence ID" value="OOQ57827.1"/>
    <property type="molecule type" value="Genomic_DNA"/>
</dbReference>
<proteinExistence type="predicted"/>
<sequence>MEFKSSVVLYIDDDPQPVGEFPCPVSFELDTRRLTDGEHVLKVVGKDYLGKEGIRLIPFNVRNGPAIAVEGIRKDETVEGVLPLMINAYSKGNQKVFLVHGSETPRSIPWWIVAGIILFAAWTVFFVITSLSVKL</sequence>
<evidence type="ECO:0000256" key="1">
    <source>
        <dbReference type="SAM" id="Phobius"/>
    </source>
</evidence>
<keyword evidence="1" id="KW-0812">Transmembrane</keyword>
<dbReference type="Proteomes" id="UP000189739">
    <property type="component" value="Unassembled WGS sequence"/>
</dbReference>